<comment type="caution">
    <text evidence="2">The sequence shown here is derived from an EMBL/GenBank/DDBJ whole genome shotgun (WGS) entry which is preliminary data.</text>
</comment>
<feature type="region of interest" description="Disordered" evidence="1">
    <location>
        <begin position="136"/>
        <end position="180"/>
    </location>
</feature>
<accession>A0AAV7VE65</accession>
<evidence type="ECO:0000313" key="2">
    <source>
        <dbReference type="EMBL" id="KAJ1198914.1"/>
    </source>
</evidence>
<feature type="compositionally biased region" description="Basic and acidic residues" evidence="1">
    <location>
        <begin position="140"/>
        <end position="163"/>
    </location>
</feature>
<evidence type="ECO:0000313" key="3">
    <source>
        <dbReference type="Proteomes" id="UP001066276"/>
    </source>
</evidence>
<dbReference type="Proteomes" id="UP001066276">
    <property type="component" value="Chromosome 2_1"/>
</dbReference>
<sequence>MNRQVEDTIPQQDAPTNLEEQASERLRQCGSANDRVSSRRRARDSPLQVSDQVLIKKRRPGGKFRLPFELVPWTVVRIRGTMVTAVKGNEQVTGNISFLKHYLSEDLGAAGDTPTPSANCESKEAVDDCPDILESGVPTLRDDCPEDTVVRPRGETEGQERDSQSPTQRPNGNTETLMNVPPQVVMERYHLRPQPVPSSKLKDFLLM</sequence>
<reference evidence="2" key="1">
    <citation type="journal article" date="2022" name="bioRxiv">
        <title>Sequencing and chromosome-scale assembly of the giantPleurodeles waltlgenome.</title>
        <authorList>
            <person name="Brown T."/>
            <person name="Elewa A."/>
            <person name="Iarovenko S."/>
            <person name="Subramanian E."/>
            <person name="Araus A.J."/>
            <person name="Petzold A."/>
            <person name="Susuki M."/>
            <person name="Suzuki K.-i.T."/>
            <person name="Hayashi T."/>
            <person name="Toyoda A."/>
            <person name="Oliveira C."/>
            <person name="Osipova E."/>
            <person name="Leigh N.D."/>
            <person name="Simon A."/>
            <person name="Yun M.H."/>
        </authorList>
    </citation>
    <scope>NUCLEOTIDE SEQUENCE</scope>
    <source>
        <strain evidence="2">20211129_DDA</strain>
        <tissue evidence="2">Liver</tissue>
    </source>
</reference>
<feature type="compositionally biased region" description="Polar residues" evidence="1">
    <location>
        <begin position="7"/>
        <end position="20"/>
    </location>
</feature>
<feature type="compositionally biased region" description="Polar residues" evidence="1">
    <location>
        <begin position="164"/>
        <end position="177"/>
    </location>
</feature>
<feature type="region of interest" description="Disordered" evidence="1">
    <location>
        <begin position="1"/>
        <end position="47"/>
    </location>
</feature>
<gene>
    <name evidence="2" type="ORF">NDU88_002752</name>
</gene>
<organism evidence="2 3">
    <name type="scientific">Pleurodeles waltl</name>
    <name type="common">Iberian ribbed newt</name>
    <dbReference type="NCBI Taxonomy" id="8319"/>
    <lineage>
        <taxon>Eukaryota</taxon>
        <taxon>Metazoa</taxon>
        <taxon>Chordata</taxon>
        <taxon>Craniata</taxon>
        <taxon>Vertebrata</taxon>
        <taxon>Euteleostomi</taxon>
        <taxon>Amphibia</taxon>
        <taxon>Batrachia</taxon>
        <taxon>Caudata</taxon>
        <taxon>Salamandroidea</taxon>
        <taxon>Salamandridae</taxon>
        <taxon>Pleurodelinae</taxon>
        <taxon>Pleurodeles</taxon>
    </lineage>
</organism>
<dbReference type="AlphaFoldDB" id="A0AAV7VE65"/>
<protein>
    <submittedName>
        <fullName evidence="2">Uncharacterized protein</fullName>
    </submittedName>
</protein>
<proteinExistence type="predicted"/>
<dbReference type="EMBL" id="JANPWB010000003">
    <property type="protein sequence ID" value="KAJ1198914.1"/>
    <property type="molecule type" value="Genomic_DNA"/>
</dbReference>
<evidence type="ECO:0000256" key="1">
    <source>
        <dbReference type="SAM" id="MobiDB-lite"/>
    </source>
</evidence>
<name>A0AAV7VE65_PLEWA</name>
<keyword evidence="3" id="KW-1185">Reference proteome</keyword>